<evidence type="ECO:0000256" key="2">
    <source>
        <dbReference type="SAM" id="Phobius"/>
    </source>
</evidence>
<dbReference type="EMBL" id="JARGDH010000001">
    <property type="protein sequence ID" value="KAL0278153.1"/>
    <property type="molecule type" value="Genomic_DNA"/>
</dbReference>
<gene>
    <name evidence="3" type="ORF">PYX00_000056</name>
</gene>
<keyword evidence="2" id="KW-0472">Membrane</keyword>
<keyword evidence="2" id="KW-0812">Transmembrane</keyword>
<dbReference type="AlphaFoldDB" id="A0AAW2I8P6"/>
<organism evidence="3">
    <name type="scientific">Menopon gallinae</name>
    <name type="common">poultry shaft louse</name>
    <dbReference type="NCBI Taxonomy" id="328185"/>
    <lineage>
        <taxon>Eukaryota</taxon>
        <taxon>Metazoa</taxon>
        <taxon>Ecdysozoa</taxon>
        <taxon>Arthropoda</taxon>
        <taxon>Hexapoda</taxon>
        <taxon>Insecta</taxon>
        <taxon>Pterygota</taxon>
        <taxon>Neoptera</taxon>
        <taxon>Paraneoptera</taxon>
        <taxon>Psocodea</taxon>
        <taxon>Troctomorpha</taxon>
        <taxon>Phthiraptera</taxon>
        <taxon>Amblycera</taxon>
        <taxon>Menoponidae</taxon>
        <taxon>Menopon</taxon>
    </lineage>
</organism>
<accession>A0AAW2I8P6</accession>
<evidence type="ECO:0000256" key="1">
    <source>
        <dbReference type="SAM" id="MobiDB-lite"/>
    </source>
</evidence>
<keyword evidence="2" id="KW-1133">Transmembrane helix</keyword>
<feature type="compositionally biased region" description="Basic and acidic residues" evidence="1">
    <location>
        <begin position="55"/>
        <end position="84"/>
    </location>
</feature>
<reference evidence="3" key="1">
    <citation type="journal article" date="2024" name="Gigascience">
        <title>Chromosome-level genome of the poultry shaft louse Menopon gallinae provides insight into the host-switching and adaptive evolution of parasitic lice.</title>
        <authorList>
            <person name="Xu Y."/>
            <person name="Ma L."/>
            <person name="Liu S."/>
            <person name="Liang Y."/>
            <person name="Liu Q."/>
            <person name="He Z."/>
            <person name="Tian L."/>
            <person name="Duan Y."/>
            <person name="Cai W."/>
            <person name="Li H."/>
            <person name="Song F."/>
        </authorList>
    </citation>
    <scope>NUCLEOTIDE SEQUENCE</scope>
    <source>
        <strain evidence="3">Cailab_2023a</strain>
    </source>
</reference>
<feature type="transmembrane region" description="Helical" evidence="2">
    <location>
        <begin position="91"/>
        <end position="111"/>
    </location>
</feature>
<feature type="compositionally biased region" description="Basic and acidic residues" evidence="1">
    <location>
        <begin position="24"/>
        <end position="41"/>
    </location>
</feature>
<feature type="region of interest" description="Disordered" evidence="1">
    <location>
        <begin position="1"/>
        <end position="88"/>
    </location>
</feature>
<evidence type="ECO:0000313" key="3">
    <source>
        <dbReference type="EMBL" id="KAL0278153.1"/>
    </source>
</evidence>
<feature type="compositionally biased region" description="Polar residues" evidence="1">
    <location>
        <begin position="1"/>
        <end position="18"/>
    </location>
</feature>
<proteinExistence type="predicted"/>
<name>A0AAW2I8P6_9NEOP</name>
<sequence>MTSVTPNMFTYSCGNEIQVQGHRQKAEEKEEAKNEGQKPESPENDEESAEGDGATAEKETDAKPEAAEEKTEEEEKKLGGEGRKKSFRATFGGGLFLGVRFLTYGFVLAHFT</sequence>
<comment type="caution">
    <text evidence="3">The sequence shown here is derived from an EMBL/GenBank/DDBJ whole genome shotgun (WGS) entry which is preliminary data.</text>
</comment>
<protein>
    <submittedName>
        <fullName evidence="3">Uncharacterized protein</fullName>
    </submittedName>
</protein>